<dbReference type="EMBL" id="GEZM01019311">
    <property type="protein sequence ID" value="JAV89714.1"/>
    <property type="molecule type" value="Transcribed_RNA"/>
</dbReference>
<dbReference type="EMBL" id="GEZM01019309">
    <property type="protein sequence ID" value="JAV89723.1"/>
    <property type="molecule type" value="Transcribed_RNA"/>
</dbReference>
<protein>
    <submittedName>
        <fullName evidence="1">Uncharacterized protein</fullName>
    </submittedName>
</protein>
<accession>A0A1Y1MVP8</accession>
<organism evidence="1">
    <name type="scientific">Photinus pyralis</name>
    <name type="common">Common eastern firefly</name>
    <name type="synonym">Lampyris pyralis</name>
    <dbReference type="NCBI Taxonomy" id="7054"/>
    <lineage>
        <taxon>Eukaryota</taxon>
        <taxon>Metazoa</taxon>
        <taxon>Ecdysozoa</taxon>
        <taxon>Arthropoda</taxon>
        <taxon>Hexapoda</taxon>
        <taxon>Insecta</taxon>
        <taxon>Pterygota</taxon>
        <taxon>Neoptera</taxon>
        <taxon>Endopterygota</taxon>
        <taxon>Coleoptera</taxon>
        <taxon>Polyphaga</taxon>
        <taxon>Elateriformia</taxon>
        <taxon>Elateroidea</taxon>
        <taxon>Lampyridae</taxon>
        <taxon>Lampyrinae</taxon>
        <taxon>Photinus</taxon>
    </lineage>
</organism>
<dbReference type="EMBL" id="GEZM01019300">
    <property type="protein sequence ID" value="JAV89741.1"/>
    <property type="molecule type" value="Transcribed_RNA"/>
</dbReference>
<sequence>MDSENLKIQLEEELYKASIPIYKQFLKQALLRNSSTTFINEVLQNLIILPDECFGWCACSRNVCETNIRLLIERKIELDRLVKSISCNVSDCSSGSNIDSLPFHIKQYVINLLKSSAGVYKDISYVINESICKSAEYANVNALTLFIKVCVEKGIECRFNTHEDNRHREIYTWILENIRKGEENPDALLGWTCGPDSAIWPSTQLLDYKKTRELLLTIMRKRDTRKYVVW</sequence>
<proteinExistence type="predicted"/>
<name>A0A1Y1MVP8_PHOPY</name>
<reference evidence="1" key="1">
    <citation type="journal article" date="2016" name="Sci. Rep.">
        <title>Molecular characterization of firefly nuptial gifts: a multi-omics approach sheds light on postcopulatory sexual selection.</title>
        <authorList>
            <person name="Al-Wathiqui N."/>
            <person name="Fallon T.R."/>
            <person name="South A."/>
            <person name="Weng J.K."/>
            <person name="Lewis S.M."/>
        </authorList>
    </citation>
    <scope>NUCLEOTIDE SEQUENCE</scope>
</reference>
<evidence type="ECO:0000313" key="1">
    <source>
        <dbReference type="EMBL" id="JAV89723.1"/>
    </source>
</evidence>
<dbReference type="EMBL" id="GEZM01019303">
    <property type="protein sequence ID" value="JAV89734.1"/>
    <property type="molecule type" value="Transcribed_RNA"/>
</dbReference>
<dbReference type="AlphaFoldDB" id="A0A1Y1MVP8"/>
<dbReference type="EMBL" id="GEZM01019290">
    <property type="protein sequence ID" value="JAV89763.1"/>
    <property type="molecule type" value="Transcribed_RNA"/>
</dbReference>
<dbReference type="EMBL" id="GEZM01019312">
    <property type="protein sequence ID" value="JAV89707.1"/>
    <property type="molecule type" value="Transcribed_RNA"/>
</dbReference>
<dbReference type="EMBL" id="GEZM01019298">
    <property type="protein sequence ID" value="JAV89750.1"/>
    <property type="molecule type" value="Transcribed_RNA"/>
</dbReference>
<dbReference type="EMBL" id="GEZM01019310">
    <property type="protein sequence ID" value="JAV89719.1"/>
    <property type="molecule type" value="Transcribed_RNA"/>
</dbReference>